<feature type="transmembrane region" description="Helical" evidence="2">
    <location>
        <begin position="109"/>
        <end position="127"/>
    </location>
</feature>
<keyword evidence="5" id="KW-1185">Reference proteome</keyword>
<sequence length="395" mass="42693">MKTSFYIASLKAVLQRFAPISTTLSWRDRWRASLGALCGLMSASWISYLLFGHASMPLLIAPMGASAALIFILPSSPLAQPWAVVFGNSISALVGVACIHLFQAHAAVAALAVTLAILAMFITHSLHPPGGAIALLAVLGDSNISSLSWHYALAPVALQSLCLVVCALAYHKLHTISYPHTDSKQSNLHRTGDQVISARLGVSDADLDAVLEQQGTMLDITRADLQSLISQVEIQVHQRHHGTIRCKDIMSQHLVTVEFETSLEQCWQLLRTHKIGSLPVVTAEQNIIGVISLIDFLKHAGLDVYHDFDLRLRQVLDQARALSGSEVSVAGHIMSGQPITASSESNILELVPLFSDHGLHSVPIVDASKRLCGIVTQSDLIAALYQLQISALRTH</sequence>
<evidence type="ECO:0000256" key="2">
    <source>
        <dbReference type="SAM" id="Phobius"/>
    </source>
</evidence>
<dbReference type="Pfam" id="PF04982">
    <property type="entry name" value="TM_HPP"/>
    <property type="match status" value="1"/>
</dbReference>
<accession>A0ABY9RI15</accession>
<dbReference type="InterPro" id="IPR046342">
    <property type="entry name" value="CBS_dom_sf"/>
</dbReference>
<evidence type="ECO:0000259" key="3">
    <source>
        <dbReference type="PROSITE" id="PS51371"/>
    </source>
</evidence>
<evidence type="ECO:0000313" key="5">
    <source>
        <dbReference type="Proteomes" id="UP001181355"/>
    </source>
</evidence>
<dbReference type="RefSeq" id="WP_309481812.1">
    <property type="nucleotide sequence ID" value="NZ_CP133720.1"/>
</dbReference>
<dbReference type="SMART" id="SM00116">
    <property type="entry name" value="CBS"/>
    <property type="match status" value="2"/>
</dbReference>
<feature type="domain" description="CBS" evidence="3">
    <location>
        <begin position="250"/>
        <end position="308"/>
    </location>
</feature>
<keyword evidence="2" id="KW-0472">Membrane</keyword>
<name>A0ABY9RI15_9BURK</name>
<dbReference type="CDD" id="cd04600">
    <property type="entry name" value="CBS_pair_HPP_assoc"/>
    <property type="match status" value="1"/>
</dbReference>
<organism evidence="4 5">
    <name type="scientific">Undibacterium cyanobacteriorum</name>
    <dbReference type="NCBI Taxonomy" id="3073561"/>
    <lineage>
        <taxon>Bacteria</taxon>
        <taxon>Pseudomonadati</taxon>
        <taxon>Pseudomonadota</taxon>
        <taxon>Betaproteobacteria</taxon>
        <taxon>Burkholderiales</taxon>
        <taxon>Oxalobacteraceae</taxon>
        <taxon>Undibacterium</taxon>
    </lineage>
</organism>
<keyword evidence="1" id="KW-0129">CBS domain</keyword>
<evidence type="ECO:0000313" key="4">
    <source>
        <dbReference type="EMBL" id="WMW80319.1"/>
    </source>
</evidence>
<keyword evidence="2" id="KW-0812">Transmembrane</keyword>
<feature type="transmembrane region" description="Helical" evidence="2">
    <location>
        <begin position="147"/>
        <end position="170"/>
    </location>
</feature>
<gene>
    <name evidence="4" type="ORF">RF679_16965</name>
</gene>
<dbReference type="EMBL" id="CP133720">
    <property type="protein sequence ID" value="WMW80319.1"/>
    <property type="molecule type" value="Genomic_DNA"/>
</dbReference>
<dbReference type="Gene3D" id="3.10.580.10">
    <property type="entry name" value="CBS-domain"/>
    <property type="match status" value="1"/>
</dbReference>
<dbReference type="InterPro" id="IPR058581">
    <property type="entry name" value="TM_HPP"/>
</dbReference>
<dbReference type="InterPro" id="IPR007065">
    <property type="entry name" value="HPP"/>
</dbReference>
<keyword evidence="2" id="KW-1133">Transmembrane helix</keyword>
<reference evidence="4" key="1">
    <citation type="submission" date="2023-09" db="EMBL/GenBank/DDBJ databases">
        <title>Undibacterium sp. 20NA77.5 isolated from freshwater.</title>
        <authorList>
            <person name="Le V."/>
            <person name="Ko S.-R."/>
            <person name="Ahn C.-Y."/>
            <person name="Oh H.-M."/>
        </authorList>
    </citation>
    <scope>NUCLEOTIDE SEQUENCE</scope>
    <source>
        <strain evidence="4">20NA77.5</strain>
    </source>
</reference>
<protein>
    <submittedName>
        <fullName evidence="4">HPP family protein</fullName>
    </submittedName>
</protein>
<dbReference type="PANTHER" id="PTHR33741:SF5">
    <property type="entry name" value="TRANSMEMBRANE PROTEIN DDB_G0269096-RELATED"/>
    <property type="match status" value="1"/>
</dbReference>
<feature type="transmembrane region" description="Helical" evidence="2">
    <location>
        <begin position="58"/>
        <end position="76"/>
    </location>
</feature>
<evidence type="ECO:0000256" key="1">
    <source>
        <dbReference type="PROSITE-ProRule" id="PRU00703"/>
    </source>
</evidence>
<dbReference type="PROSITE" id="PS51371">
    <property type="entry name" value="CBS"/>
    <property type="match status" value="2"/>
</dbReference>
<dbReference type="Pfam" id="PF00571">
    <property type="entry name" value="CBS"/>
    <property type="match status" value="2"/>
</dbReference>
<dbReference type="PANTHER" id="PTHR33741">
    <property type="entry name" value="TRANSMEMBRANE PROTEIN DDB_G0269096-RELATED"/>
    <property type="match status" value="1"/>
</dbReference>
<dbReference type="InterPro" id="IPR000644">
    <property type="entry name" value="CBS_dom"/>
</dbReference>
<dbReference type="SUPFAM" id="SSF54631">
    <property type="entry name" value="CBS-domain pair"/>
    <property type="match status" value="1"/>
</dbReference>
<feature type="domain" description="CBS" evidence="3">
    <location>
        <begin position="334"/>
        <end position="392"/>
    </location>
</feature>
<feature type="transmembrane region" description="Helical" evidence="2">
    <location>
        <begin position="82"/>
        <end position="102"/>
    </location>
</feature>
<proteinExistence type="predicted"/>
<dbReference type="Proteomes" id="UP001181355">
    <property type="component" value="Chromosome"/>
</dbReference>